<evidence type="ECO:0000313" key="1">
    <source>
        <dbReference type="EMBL" id="NDW03337.1"/>
    </source>
</evidence>
<dbReference type="PANTHER" id="PTHR35841">
    <property type="entry name" value="PHOSPHONATES-BINDING PERIPLASMIC PROTEIN"/>
    <property type="match status" value="1"/>
</dbReference>
<dbReference type="Gene3D" id="3.40.190.10">
    <property type="entry name" value="Periplasmic binding protein-like II"/>
    <property type="match status" value="1"/>
</dbReference>
<dbReference type="Pfam" id="PF12974">
    <property type="entry name" value="Phosphonate-bd"/>
    <property type="match status" value="1"/>
</dbReference>
<reference evidence="1 2" key="1">
    <citation type="submission" date="2020-01" db="EMBL/GenBank/DDBJ databases">
        <title>Jiella pacifica sp. nov.</title>
        <authorList>
            <person name="Xue Z."/>
            <person name="Zhu S."/>
            <person name="Chen J."/>
            <person name="Yang J."/>
        </authorList>
    </citation>
    <scope>NUCLEOTIDE SEQUENCE [LARGE SCALE GENOMIC DNA]</scope>
    <source>
        <strain evidence="1 2">40Bstr34</strain>
    </source>
</reference>
<organism evidence="1 2">
    <name type="scientific">Jiella pacifica</name>
    <dbReference type="NCBI Taxonomy" id="2696469"/>
    <lineage>
        <taxon>Bacteria</taxon>
        <taxon>Pseudomonadati</taxon>
        <taxon>Pseudomonadota</taxon>
        <taxon>Alphaproteobacteria</taxon>
        <taxon>Hyphomicrobiales</taxon>
        <taxon>Aurantimonadaceae</taxon>
        <taxon>Jiella</taxon>
    </lineage>
</organism>
<comment type="caution">
    <text evidence="1">The sequence shown here is derived from an EMBL/GenBank/DDBJ whole genome shotgun (WGS) entry which is preliminary data.</text>
</comment>
<protein>
    <submittedName>
        <fullName evidence="1">PhnD/SsuA/transferrin family substrate-binding protein</fullName>
    </submittedName>
</protein>
<evidence type="ECO:0000313" key="2">
    <source>
        <dbReference type="Proteomes" id="UP000469011"/>
    </source>
</evidence>
<sequence length="269" mass="28379">MTRIASLGMYDMPWLLHANDALWAGLASRLRAIGMDGVAESLERTRSLATVWRDPALLFAQTCGYPLMTALNDVVTPFAAPVYSWSGCSGATHCSVIVVLRASSFETLADLRGRRAAINGPDSNSGMNLFRHAVAPFAEGGRFFADVVTTGGHLASIDHVASGRADVAAIDCVTFGLAHRHRPELVEGVRVIAETAKSPSLPFVTRAGASAGEIAMLLSAVEEATADPQLVGAVEALGLKGVEPVCVDDFAVVLGYEQEAIAAEYPVLR</sequence>
<dbReference type="Proteomes" id="UP000469011">
    <property type="component" value="Unassembled WGS sequence"/>
</dbReference>
<dbReference type="EMBL" id="JAAAMG010000001">
    <property type="protein sequence ID" value="NDW03337.1"/>
    <property type="molecule type" value="Genomic_DNA"/>
</dbReference>
<dbReference type="RefSeq" id="WP_163460920.1">
    <property type="nucleotide sequence ID" value="NZ_JAAAMG010000001.1"/>
</dbReference>
<dbReference type="PANTHER" id="PTHR35841:SF1">
    <property type="entry name" value="PHOSPHONATES-BINDING PERIPLASMIC PROTEIN"/>
    <property type="match status" value="1"/>
</dbReference>
<keyword evidence="2" id="KW-1185">Reference proteome</keyword>
<dbReference type="AlphaFoldDB" id="A0A6N9SW83"/>
<gene>
    <name evidence="1" type="ORF">GTK09_02755</name>
</gene>
<dbReference type="SUPFAM" id="SSF53850">
    <property type="entry name" value="Periplasmic binding protein-like II"/>
    <property type="match status" value="1"/>
</dbReference>
<name>A0A6N9SW83_9HYPH</name>
<accession>A0A6N9SW83</accession>
<proteinExistence type="predicted"/>